<dbReference type="OrthoDB" id="407658at2759"/>
<comment type="caution">
    <text evidence="1">The sequence shown here is derived from an EMBL/GenBank/DDBJ whole genome shotgun (WGS) entry which is preliminary data.</text>
</comment>
<keyword evidence="2" id="KW-1185">Reference proteome</keyword>
<dbReference type="AlphaFoldDB" id="A0A836BRL6"/>
<dbReference type="EMBL" id="JAEHOE010000115">
    <property type="protein sequence ID" value="KAG2486252.1"/>
    <property type="molecule type" value="Genomic_DNA"/>
</dbReference>
<accession>A0A836BRL6</accession>
<proteinExistence type="predicted"/>
<reference evidence="1" key="1">
    <citation type="journal article" date="2020" name="bioRxiv">
        <title>Comparative genomics of Chlamydomonas.</title>
        <authorList>
            <person name="Craig R.J."/>
            <person name="Hasan A.R."/>
            <person name="Ness R.W."/>
            <person name="Keightley P.D."/>
        </authorList>
    </citation>
    <scope>NUCLEOTIDE SEQUENCE</scope>
    <source>
        <strain evidence="1">CCAP 11/70</strain>
    </source>
</reference>
<evidence type="ECO:0000313" key="2">
    <source>
        <dbReference type="Proteomes" id="UP000612055"/>
    </source>
</evidence>
<sequence length="116" mass="13508">MNLMLRIRVEQAHNSYVRLWEHQGSLIFAYDTFQWVRDITTFVPPKLINSYPYKLAEETGEIRDCGDPNGAECQKGYWTPGDWLIHFPGGGKPYARTFLDRYPPDTWPGANDPTNW</sequence>
<evidence type="ECO:0000313" key="1">
    <source>
        <dbReference type="EMBL" id="KAG2486252.1"/>
    </source>
</evidence>
<dbReference type="Proteomes" id="UP000612055">
    <property type="component" value="Unassembled WGS sequence"/>
</dbReference>
<protein>
    <submittedName>
        <fullName evidence="1">Uncharacterized protein</fullName>
    </submittedName>
</protein>
<gene>
    <name evidence="1" type="ORF">HYH03_015076</name>
</gene>
<name>A0A836BRL6_9CHLO</name>
<organism evidence="1 2">
    <name type="scientific">Edaphochlamys debaryana</name>
    <dbReference type="NCBI Taxonomy" id="47281"/>
    <lineage>
        <taxon>Eukaryota</taxon>
        <taxon>Viridiplantae</taxon>
        <taxon>Chlorophyta</taxon>
        <taxon>core chlorophytes</taxon>
        <taxon>Chlorophyceae</taxon>
        <taxon>CS clade</taxon>
        <taxon>Chlamydomonadales</taxon>
        <taxon>Chlamydomonadales incertae sedis</taxon>
        <taxon>Edaphochlamys</taxon>
    </lineage>
</organism>